<dbReference type="AlphaFoldDB" id="A0A1I0FTP2"/>
<proteinExistence type="predicted"/>
<evidence type="ECO:0008006" key="3">
    <source>
        <dbReference type="Google" id="ProtNLM"/>
    </source>
</evidence>
<organism evidence="1 2">
    <name type="scientific">Nitrosospira multiformis</name>
    <dbReference type="NCBI Taxonomy" id="1231"/>
    <lineage>
        <taxon>Bacteria</taxon>
        <taxon>Pseudomonadati</taxon>
        <taxon>Pseudomonadota</taxon>
        <taxon>Betaproteobacteria</taxon>
        <taxon>Nitrosomonadales</taxon>
        <taxon>Nitrosomonadaceae</taxon>
        <taxon>Nitrosospira</taxon>
    </lineage>
</organism>
<accession>A0A1I0FTP2</accession>
<dbReference type="SUPFAM" id="SSF50494">
    <property type="entry name" value="Trypsin-like serine proteases"/>
    <property type="match status" value="1"/>
</dbReference>
<gene>
    <name evidence="1" type="ORF">SAMN05216412_11021</name>
</gene>
<reference evidence="1 2" key="1">
    <citation type="submission" date="2016-10" db="EMBL/GenBank/DDBJ databases">
        <authorList>
            <person name="de Groot N.N."/>
        </authorList>
    </citation>
    <scope>NUCLEOTIDE SEQUENCE [LARGE SCALE GENOMIC DNA]</scope>
    <source>
        <strain evidence="1 2">Nl7</strain>
    </source>
</reference>
<dbReference type="Proteomes" id="UP000183339">
    <property type="component" value="Unassembled WGS sequence"/>
</dbReference>
<dbReference type="EMBL" id="FOHI01000010">
    <property type="protein sequence ID" value="SET60938.1"/>
    <property type="molecule type" value="Genomic_DNA"/>
</dbReference>
<dbReference type="InterPro" id="IPR009003">
    <property type="entry name" value="Peptidase_S1_PA"/>
</dbReference>
<evidence type="ECO:0000313" key="2">
    <source>
        <dbReference type="Proteomes" id="UP000183339"/>
    </source>
</evidence>
<protein>
    <recommendedName>
        <fullName evidence="3">Trypsin-like peptidase domain-containing protein</fullName>
    </recommendedName>
</protein>
<sequence length="331" mass="36154">MPLPDDTLGRWWIELAGMNPNLVDDFRPCLVAFVAFDHGNKPGLAGTGFIIGTGENIALVITAKHVLTEGVLNIQRPVPRYAPSAIFVPASSLAPAIEKEKLRAMWLDGTRGEAMTIPHCSYNDVLDIACCILLPQEITETPFMFRGVIPLDTARPSVGDIVHTVSLDAMDVIDHAHSAPFSGPRPFTASQRISIRRGLVTGVYPDGFRQYRWPCFTTSIPVEPGMSGGFVYFPREAYTISACGIVCADNSPSEARSNQMISGESVIAYSWPALALSLPERLPLPAPSYSLHEMMRKGAMPMAIGGIDHIEISNREPNGDCTIEYKMLQRP</sequence>
<name>A0A1I0FTP2_9PROT</name>
<evidence type="ECO:0000313" key="1">
    <source>
        <dbReference type="EMBL" id="SET60938.1"/>
    </source>
</evidence>